<reference evidence="1 2" key="1">
    <citation type="submission" date="2024-04" db="EMBL/GenBank/DDBJ databases">
        <authorList>
            <person name="Fracassetti M."/>
        </authorList>
    </citation>
    <scope>NUCLEOTIDE SEQUENCE [LARGE SCALE GENOMIC DNA]</scope>
</reference>
<accession>A0AAV2FV18</accession>
<gene>
    <name evidence="1" type="ORF">LTRI10_LOCUS41839</name>
</gene>
<keyword evidence="2" id="KW-1185">Reference proteome</keyword>
<evidence type="ECO:0000313" key="1">
    <source>
        <dbReference type="EMBL" id="CAL1401799.1"/>
    </source>
</evidence>
<name>A0AAV2FV18_9ROSI</name>
<proteinExistence type="predicted"/>
<dbReference type="EMBL" id="OZ034820">
    <property type="protein sequence ID" value="CAL1401799.1"/>
    <property type="molecule type" value="Genomic_DNA"/>
</dbReference>
<sequence>MIKNLPTCPPESGPDRARFPWLDLMIVECRDDIVCIRDRHHSGQISDIILWNPTTSEIKDLRHSSYNTECTCEQSIGFGFDPQIND</sequence>
<dbReference type="Proteomes" id="UP001497516">
    <property type="component" value="Chromosome 7"/>
</dbReference>
<organism evidence="1 2">
    <name type="scientific">Linum trigynum</name>
    <dbReference type="NCBI Taxonomy" id="586398"/>
    <lineage>
        <taxon>Eukaryota</taxon>
        <taxon>Viridiplantae</taxon>
        <taxon>Streptophyta</taxon>
        <taxon>Embryophyta</taxon>
        <taxon>Tracheophyta</taxon>
        <taxon>Spermatophyta</taxon>
        <taxon>Magnoliopsida</taxon>
        <taxon>eudicotyledons</taxon>
        <taxon>Gunneridae</taxon>
        <taxon>Pentapetalae</taxon>
        <taxon>rosids</taxon>
        <taxon>fabids</taxon>
        <taxon>Malpighiales</taxon>
        <taxon>Linaceae</taxon>
        <taxon>Linum</taxon>
    </lineage>
</organism>
<protein>
    <submittedName>
        <fullName evidence="1">Uncharacterized protein</fullName>
    </submittedName>
</protein>
<evidence type="ECO:0000313" key="2">
    <source>
        <dbReference type="Proteomes" id="UP001497516"/>
    </source>
</evidence>
<dbReference type="AlphaFoldDB" id="A0AAV2FV18"/>